<protein>
    <submittedName>
        <fullName evidence="1">Uncharacterized protein</fullName>
    </submittedName>
</protein>
<organism evidence="1 2">
    <name type="scientific">Lipomyces kononenkoae</name>
    <name type="common">Yeast</name>
    <dbReference type="NCBI Taxonomy" id="34357"/>
    <lineage>
        <taxon>Eukaryota</taxon>
        <taxon>Fungi</taxon>
        <taxon>Dikarya</taxon>
        <taxon>Ascomycota</taxon>
        <taxon>Saccharomycotina</taxon>
        <taxon>Lipomycetes</taxon>
        <taxon>Lipomycetales</taxon>
        <taxon>Lipomycetaceae</taxon>
        <taxon>Lipomyces</taxon>
    </lineage>
</organism>
<dbReference type="EMBL" id="MU971358">
    <property type="protein sequence ID" value="KAK9238293.1"/>
    <property type="molecule type" value="Genomic_DNA"/>
</dbReference>
<gene>
    <name evidence="1" type="ORF">V1525DRAFT_401628</name>
</gene>
<comment type="caution">
    <text evidence="1">The sequence shown here is derived from an EMBL/GenBank/DDBJ whole genome shotgun (WGS) entry which is preliminary data.</text>
</comment>
<proteinExistence type="predicted"/>
<evidence type="ECO:0000313" key="2">
    <source>
        <dbReference type="Proteomes" id="UP001433508"/>
    </source>
</evidence>
<dbReference type="Proteomes" id="UP001433508">
    <property type="component" value="Unassembled WGS sequence"/>
</dbReference>
<name>A0ACC3T332_LIPKO</name>
<keyword evidence="2" id="KW-1185">Reference proteome</keyword>
<accession>A0ACC3T332</accession>
<reference evidence="2" key="1">
    <citation type="journal article" date="2024" name="Front. Bioeng. Biotechnol.">
        <title>Genome-scale model development and genomic sequencing of the oleaginous clade Lipomyces.</title>
        <authorList>
            <person name="Czajka J.J."/>
            <person name="Han Y."/>
            <person name="Kim J."/>
            <person name="Mondo S.J."/>
            <person name="Hofstad B.A."/>
            <person name="Robles A."/>
            <person name="Haridas S."/>
            <person name="Riley R."/>
            <person name="LaButti K."/>
            <person name="Pangilinan J."/>
            <person name="Andreopoulos W."/>
            <person name="Lipzen A."/>
            <person name="Yan J."/>
            <person name="Wang M."/>
            <person name="Ng V."/>
            <person name="Grigoriev I.V."/>
            <person name="Spatafora J.W."/>
            <person name="Magnuson J.K."/>
            <person name="Baker S.E."/>
            <person name="Pomraning K.R."/>
        </authorList>
    </citation>
    <scope>NUCLEOTIDE SEQUENCE [LARGE SCALE GENOMIC DNA]</scope>
    <source>
        <strain evidence="2">CBS 7786</strain>
    </source>
</reference>
<evidence type="ECO:0000313" key="1">
    <source>
        <dbReference type="EMBL" id="KAK9238293.1"/>
    </source>
</evidence>
<sequence length="77" mass="8318">MILYGCAGCSSTKWICFTSTFLATALMAFATASVMISRSLCHISRGETVPPGNTAPIEIVIPFPLQILHVLGWFLIT</sequence>